<dbReference type="EMBL" id="CABT02000006">
    <property type="protein sequence ID" value="CCC08679.1"/>
    <property type="molecule type" value="Genomic_DNA"/>
</dbReference>
<dbReference type="InterPro" id="IPR011042">
    <property type="entry name" value="6-blade_b-propeller_TolB-like"/>
</dbReference>
<evidence type="ECO:0000313" key="3">
    <source>
        <dbReference type="EMBL" id="CCC08679.1"/>
    </source>
</evidence>
<comment type="caution">
    <text evidence="3">The sequence shown here is derived from an EMBL/GenBank/DDBJ whole genome shotgun (WGS) entry which is preliminary data.</text>
</comment>
<dbReference type="OrthoDB" id="423498at2759"/>
<gene>
    <name evidence="3" type="ORF">SMAC_06848</name>
</gene>
<organism evidence="3 4">
    <name type="scientific">Sordaria macrospora (strain ATCC MYA-333 / DSM 997 / K(L3346) / K-hell)</name>
    <dbReference type="NCBI Taxonomy" id="771870"/>
    <lineage>
        <taxon>Eukaryota</taxon>
        <taxon>Fungi</taxon>
        <taxon>Dikarya</taxon>
        <taxon>Ascomycota</taxon>
        <taxon>Pezizomycotina</taxon>
        <taxon>Sordariomycetes</taxon>
        <taxon>Sordariomycetidae</taxon>
        <taxon>Sordariales</taxon>
        <taxon>Sordariaceae</taxon>
        <taxon>Sordaria</taxon>
    </lineage>
</organism>
<keyword evidence="4" id="KW-1185">Reference proteome</keyword>
<feature type="chain" id="PRO_5003363661" evidence="1">
    <location>
        <begin position="20"/>
        <end position="430"/>
    </location>
</feature>
<dbReference type="InterPro" id="IPR052988">
    <property type="entry name" value="Oryzine_lactonohydrolase"/>
</dbReference>
<dbReference type="AlphaFoldDB" id="F7VSL2"/>
<keyword evidence="1" id="KW-0732">Signal</keyword>
<feature type="signal peptide" evidence="1">
    <location>
        <begin position="1"/>
        <end position="19"/>
    </location>
</feature>
<dbReference type="VEuPathDB" id="FungiDB:SMAC_06848"/>
<evidence type="ECO:0000256" key="1">
    <source>
        <dbReference type="SAM" id="SignalP"/>
    </source>
</evidence>
<dbReference type="STRING" id="771870.F7VSL2"/>
<dbReference type="SUPFAM" id="SSF63829">
    <property type="entry name" value="Calcium-dependent phosphotriesterase"/>
    <property type="match status" value="1"/>
</dbReference>
<dbReference type="PANTHER" id="PTHR47064">
    <property type="entry name" value="PUTATIVE (AFU_ORTHOLOGUE AFUA_1G08990)-RELATED"/>
    <property type="match status" value="1"/>
</dbReference>
<dbReference type="Gene3D" id="2.120.10.30">
    <property type="entry name" value="TolB, C-terminal domain"/>
    <property type="match status" value="1"/>
</dbReference>
<feature type="domain" description="SMP-30/Gluconolactonase/LRE-like region" evidence="2">
    <location>
        <begin position="227"/>
        <end position="404"/>
    </location>
</feature>
<dbReference type="InParanoid" id="F7VSL2"/>
<dbReference type="PANTHER" id="PTHR47064:SF2">
    <property type="entry name" value="SMP-30_GLUCONOLACTONASE_LRE-LIKE REGION DOMAIN-CONTAINING PROTEIN-RELATED"/>
    <property type="match status" value="1"/>
</dbReference>
<evidence type="ECO:0000259" key="2">
    <source>
        <dbReference type="Pfam" id="PF08450"/>
    </source>
</evidence>
<dbReference type="HOGENOM" id="CLU_036110_1_2_1"/>
<dbReference type="Proteomes" id="UP000001881">
    <property type="component" value="Unassembled WGS sequence"/>
</dbReference>
<dbReference type="OMA" id="RVYAGCG"/>
<dbReference type="eggNOG" id="ENOG502RZSA">
    <property type="taxonomic scope" value="Eukaryota"/>
</dbReference>
<dbReference type="InterPro" id="IPR013658">
    <property type="entry name" value="SGL"/>
</dbReference>
<sequence length="430" mass="46402">MVRAHTPLALLLATTIANAVDVPAQAQVIDQKNFNVLGDVPPPTVANSTTVCLPEWESPGSDVIVANLSHHVVREQVFIPPGTTKESLFEKPFHIYDEEFLDIIGANPTLTLLNSSGTNPRFHEAAVWVPSTDDFFFVQNAGDPAAGTGLNKSAVIQKISLSQVTAEVAAERNASGKVDVHLVPATPAIINPNGGTNYKNRILFAGEGQGSRVAPALYVMSTNAPYNATVILDNYFGRQFNSINDVAINPRTGEIYFTDTTYGYVQDFRPETVIQKQVWRFNETTGAVAVAADGFNMPNGITFSHDGKHAYVTDTGVIQGFFGRNSSFPSSIYRYDVEEDGTFSSRKTFAFIAAGVPDGVHVDTKGNVYAGCGDGMHVFNPSGKLLGKIWIGSTVANFQFAGKGRMVILAETELYYATLKAEGAFPGQLY</sequence>
<evidence type="ECO:0000313" key="4">
    <source>
        <dbReference type="Proteomes" id="UP000001881"/>
    </source>
</evidence>
<dbReference type="Pfam" id="PF08450">
    <property type="entry name" value="SGL"/>
    <property type="match status" value="1"/>
</dbReference>
<name>F7VSL2_SORMK</name>
<accession>F7VSL2</accession>
<proteinExistence type="predicted"/>
<protein>
    <submittedName>
        <fullName evidence="3">WGS project CABT00000000 data, contig 2.6</fullName>
    </submittedName>
</protein>
<reference evidence="3 4" key="1">
    <citation type="journal article" date="2010" name="PLoS Genet.">
        <title>De novo assembly of a 40 Mb eukaryotic genome from short sequence reads: Sordaria macrospora, a model organism for fungal morphogenesis.</title>
        <authorList>
            <person name="Nowrousian M."/>
            <person name="Stajich J."/>
            <person name="Chu M."/>
            <person name="Engh I."/>
            <person name="Espagne E."/>
            <person name="Halliday K."/>
            <person name="Kamerewerd J."/>
            <person name="Kempken F."/>
            <person name="Knab B."/>
            <person name="Kuo H.C."/>
            <person name="Osiewacz H.D."/>
            <person name="Poeggeler S."/>
            <person name="Read N."/>
            <person name="Seiler S."/>
            <person name="Smith K."/>
            <person name="Zickler D."/>
            <person name="Kueck U."/>
            <person name="Freitag M."/>
        </authorList>
    </citation>
    <scope>NUCLEOTIDE SEQUENCE [LARGE SCALE GENOMIC DNA]</scope>
    <source>
        <strain evidence="4">ATCC MYA-333 / DSM 997 / K(L3346) / K-hell</strain>
        <tissue evidence="3">Mycelium</tissue>
    </source>
</reference>